<sequence>MNVLLAAMAYVDLNPIRAGVVERLDALTYTSATERISLARSGLSPEALLRPVAGVLPVSLSLSTADYLQVLDWTGRALAPGKRGRIGGRAPAILSVIDKDAERWEMRVRGYGGGWARAVGCAQDLIDLAGHIGQRWLQGVRLAWLLD</sequence>
<dbReference type="PANTHER" id="PTHR34322:SF2">
    <property type="entry name" value="TRANSPOSASE IS200-LIKE DOMAIN-CONTAINING PROTEIN"/>
    <property type="match status" value="1"/>
</dbReference>
<evidence type="ECO:0008006" key="3">
    <source>
        <dbReference type="Google" id="ProtNLM"/>
    </source>
</evidence>
<evidence type="ECO:0000313" key="1">
    <source>
        <dbReference type="EMBL" id="MCQ4167685.1"/>
    </source>
</evidence>
<protein>
    <recommendedName>
        <fullName evidence="3">Transposase</fullName>
    </recommendedName>
</protein>
<dbReference type="EMBL" id="JANFQO010000046">
    <property type="protein sequence ID" value="MCQ4167685.1"/>
    <property type="molecule type" value="Genomic_DNA"/>
</dbReference>
<evidence type="ECO:0000313" key="2">
    <source>
        <dbReference type="Proteomes" id="UP001165498"/>
    </source>
</evidence>
<dbReference type="PANTHER" id="PTHR34322">
    <property type="entry name" value="TRANSPOSASE, Y1_TNP DOMAIN-CONTAINING"/>
    <property type="match status" value="1"/>
</dbReference>
<organism evidence="1 2">
    <name type="scientific">Tahibacter harae</name>
    <dbReference type="NCBI Taxonomy" id="2963937"/>
    <lineage>
        <taxon>Bacteria</taxon>
        <taxon>Pseudomonadati</taxon>
        <taxon>Pseudomonadota</taxon>
        <taxon>Gammaproteobacteria</taxon>
        <taxon>Lysobacterales</taxon>
        <taxon>Rhodanobacteraceae</taxon>
        <taxon>Tahibacter</taxon>
    </lineage>
</organism>
<gene>
    <name evidence="1" type="ORF">NM961_23500</name>
</gene>
<reference evidence="1" key="1">
    <citation type="submission" date="2022-07" db="EMBL/GenBank/DDBJ databases">
        <title>Tahibacter sp., a new gammaproteobacterium isolated from the silt sample collected at pig farm.</title>
        <authorList>
            <person name="Chen H."/>
        </authorList>
    </citation>
    <scope>NUCLEOTIDE SEQUENCE</scope>
    <source>
        <strain evidence="1">P2K</strain>
    </source>
</reference>
<accession>A0ABT1QZG6</accession>
<dbReference type="Proteomes" id="UP001165498">
    <property type="component" value="Unassembled WGS sequence"/>
</dbReference>
<dbReference type="RefSeq" id="WP_255916867.1">
    <property type="nucleotide sequence ID" value="NZ_JANFQO010000046.1"/>
</dbReference>
<proteinExistence type="predicted"/>
<name>A0ABT1QZG6_9GAMM</name>
<keyword evidence="2" id="KW-1185">Reference proteome</keyword>
<comment type="caution">
    <text evidence="1">The sequence shown here is derived from an EMBL/GenBank/DDBJ whole genome shotgun (WGS) entry which is preliminary data.</text>
</comment>